<dbReference type="PROSITE" id="PS60001">
    <property type="entry name" value="NOS"/>
    <property type="match status" value="1"/>
</dbReference>
<dbReference type="GO" id="GO:0004517">
    <property type="term" value="F:nitric-oxide synthase activity"/>
    <property type="evidence" value="ECO:0007669"/>
    <property type="project" value="InterPro"/>
</dbReference>
<accession>A0A177D7Y0</accession>
<reference evidence="2 3" key="1">
    <citation type="submission" date="2016-05" db="EMBL/GenBank/DDBJ databases">
        <title>Comparative analysis of secretome profiles of manganese(II)-oxidizing ascomycete fungi.</title>
        <authorList>
            <consortium name="DOE Joint Genome Institute"/>
            <person name="Zeiner C.A."/>
            <person name="Purvine S.O."/>
            <person name="Zink E.M."/>
            <person name="Wu S."/>
            <person name="Pasa-Tolic L."/>
            <person name="Chaput D.L."/>
            <person name="Haridas S."/>
            <person name="Grigoriev I.V."/>
            <person name="Santelli C.M."/>
            <person name="Hansel C.M."/>
        </authorList>
    </citation>
    <scope>NUCLEOTIDE SEQUENCE [LARGE SCALE GENOMIC DNA]</scope>
    <source>
        <strain evidence="2 3">SRC1lrK2f</strain>
    </source>
</reference>
<protein>
    <recommendedName>
        <fullName evidence="1">Nitric oxide synthase (NOS) domain-containing protein</fullName>
    </recommendedName>
</protein>
<dbReference type="InterPro" id="IPR004030">
    <property type="entry name" value="NOS_N"/>
</dbReference>
<feature type="domain" description="Nitric oxide synthase (NOS)" evidence="1">
    <location>
        <begin position="91"/>
        <end position="98"/>
    </location>
</feature>
<proteinExistence type="predicted"/>
<dbReference type="VEuPathDB" id="FungiDB:CC77DRAFT_466613"/>
<evidence type="ECO:0000259" key="1">
    <source>
        <dbReference type="PROSITE" id="PS60001"/>
    </source>
</evidence>
<dbReference type="GO" id="GO:0006809">
    <property type="term" value="P:nitric oxide biosynthetic process"/>
    <property type="evidence" value="ECO:0007669"/>
    <property type="project" value="InterPro"/>
</dbReference>
<dbReference type="KEGG" id="aalt:CC77DRAFT_466613"/>
<evidence type="ECO:0000313" key="3">
    <source>
        <dbReference type="Proteomes" id="UP000077248"/>
    </source>
</evidence>
<dbReference type="Proteomes" id="UP000077248">
    <property type="component" value="Unassembled WGS sequence"/>
</dbReference>
<organism evidence="2 3">
    <name type="scientific">Alternaria alternata</name>
    <name type="common">Alternaria rot fungus</name>
    <name type="synonym">Torula alternata</name>
    <dbReference type="NCBI Taxonomy" id="5599"/>
    <lineage>
        <taxon>Eukaryota</taxon>
        <taxon>Fungi</taxon>
        <taxon>Dikarya</taxon>
        <taxon>Ascomycota</taxon>
        <taxon>Pezizomycotina</taxon>
        <taxon>Dothideomycetes</taxon>
        <taxon>Pleosporomycetidae</taxon>
        <taxon>Pleosporales</taxon>
        <taxon>Pleosporineae</taxon>
        <taxon>Pleosporaceae</taxon>
        <taxon>Alternaria</taxon>
        <taxon>Alternaria sect. Alternaria</taxon>
        <taxon>Alternaria alternata complex</taxon>
    </lineage>
</organism>
<sequence length="102" mass="11766">MRKEDVAWWVSQHLRRRSGALGAQLARCSWAPPRFRRICIATPRPSFSSSRDCAMPTTIDVAFYNITSRLQTPGWIASMLCAEIQAQQQNRCVGRIWWLVSR</sequence>
<dbReference type="RefSeq" id="XP_018380828.1">
    <property type="nucleotide sequence ID" value="XM_018531810.1"/>
</dbReference>
<keyword evidence="3" id="KW-1185">Reference proteome</keyword>
<name>A0A177D7Y0_ALTAL</name>
<dbReference type="AlphaFoldDB" id="A0A177D7Y0"/>
<dbReference type="EMBL" id="KV441494">
    <property type="protein sequence ID" value="OAG15407.1"/>
    <property type="molecule type" value="Genomic_DNA"/>
</dbReference>
<dbReference type="GeneID" id="29117404"/>
<evidence type="ECO:0000313" key="2">
    <source>
        <dbReference type="EMBL" id="OAG15407.1"/>
    </source>
</evidence>
<gene>
    <name evidence="2" type="ORF">CC77DRAFT_466613</name>
</gene>